<dbReference type="AlphaFoldDB" id="A0AAP0Q4N1"/>
<organism evidence="1 2">
    <name type="scientific">Stephania cephalantha</name>
    <dbReference type="NCBI Taxonomy" id="152367"/>
    <lineage>
        <taxon>Eukaryota</taxon>
        <taxon>Viridiplantae</taxon>
        <taxon>Streptophyta</taxon>
        <taxon>Embryophyta</taxon>
        <taxon>Tracheophyta</taxon>
        <taxon>Spermatophyta</taxon>
        <taxon>Magnoliopsida</taxon>
        <taxon>Ranunculales</taxon>
        <taxon>Menispermaceae</taxon>
        <taxon>Menispermoideae</taxon>
        <taxon>Cissampelideae</taxon>
        <taxon>Stephania</taxon>
    </lineage>
</organism>
<accession>A0AAP0Q4N1</accession>
<dbReference type="EMBL" id="JBBNAG010000001">
    <property type="protein sequence ID" value="KAK9167260.1"/>
    <property type="molecule type" value="Genomic_DNA"/>
</dbReference>
<keyword evidence="2" id="KW-1185">Reference proteome</keyword>
<proteinExistence type="predicted"/>
<comment type="caution">
    <text evidence="1">The sequence shown here is derived from an EMBL/GenBank/DDBJ whole genome shotgun (WGS) entry which is preliminary data.</text>
</comment>
<reference evidence="1 2" key="1">
    <citation type="submission" date="2024-01" db="EMBL/GenBank/DDBJ databases">
        <title>Genome assemblies of Stephania.</title>
        <authorList>
            <person name="Yang L."/>
        </authorList>
    </citation>
    <scope>NUCLEOTIDE SEQUENCE [LARGE SCALE GENOMIC DNA]</scope>
    <source>
        <strain evidence="1">JXDWG</strain>
        <tissue evidence="1">Leaf</tissue>
    </source>
</reference>
<dbReference type="Proteomes" id="UP001419268">
    <property type="component" value="Unassembled WGS sequence"/>
</dbReference>
<protein>
    <submittedName>
        <fullName evidence="1">Uncharacterized protein</fullName>
    </submittedName>
</protein>
<gene>
    <name evidence="1" type="ORF">Scep_002451</name>
</gene>
<evidence type="ECO:0000313" key="1">
    <source>
        <dbReference type="EMBL" id="KAK9167260.1"/>
    </source>
</evidence>
<name>A0AAP0Q4N1_9MAGN</name>
<sequence>MGVSMNQLPTYILFDNGMEVARFPEVQLEGKASYHPLTKDLDVILTLLAK</sequence>
<evidence type="ECO:0000313" key="2">
    <source>
        <dbReference type="Proteomes" id="UP001419268"/>
    </source>
</evidence>